<dbReference type="RefSeq" id="WP_154534144.1">
    <property type="nucleotide sequence ID" value="NZ_VUNG01000017.1"/>
</dbReference>
<dbReference type="AlphaFoldDB" id="A0A7K0KF39"/>
<evidence type="ECO:0000313" key="2">
    <source>
        <dbReference type="Proteomes" id="UP000438914"/>
    </source>
</evidence>
<dbReference type="Pfam" id="PF11276">
    <property type="entry name" value="DUF3078"/>
    <property type="match status" value="1"/>
</dbReference>
<organism evidence="1 2">
    <name type="scientific">Hallella mizrahii</name>
    <dbReference type="NCBI Taxonomy" id="2606637"/>
    <lineage>
        <taxon>Bacteria</taxon>
        <taxon>Pseudomonadati</taxon>
        <taxon>Bacteroidota</taxon>
        <taxon>Bacteroidia</taxon>
        <taxon>Bacteroidales</taxon>
        <taxon>Prevotellaceae</taxon>
        <taxon>Hallella</taxon>
    </lineage>
</organism>
<name>A0A7K0KF39_9BACT</name>
<proteinExistence type="predicted"/>
<dbReference type="EMBL" id="VUNG01000017">
    <property type="protein sequence ID" value="MST84557.1"/>
    <property type="molecule type" value="Genomic_DNA"/>
</dbReference>
<dbReference type="InterPro" id="IPR021428">
    <property type="entry name" value="DUF3078"/>
</dbReference>
<evidence type="ECO:0000313" key="1">
    <source>
        <dbReference type="EMBL" id="MST84557.1"/>
    </source>
</evidence>
<sequence>MSHRESHNLFRPAVCLLIIALILSSAMPAAARSVAYRHALLQGRGKLVTVYMDSLRLFSDSLFRDSVKASRPLYESTTAPLFLPMTFYRGVAHRAFSLDGTLTPTDASLLWVYLHRPGAVKTTQRDLEKTGPVLRPTTITEHPATVVKPTKPEEPEYVPMDMVVFKPNFWTFGGDYYLQFLQSYISPNWYKGGEGNYSAVGSLTLEAHYDNKQKLRWDNKLEMKLGIQTTKGDSLHKAKSTEDLLRYTGKLGLQATKHWYYTFQVIATTQFLRKYDTNSPRVKSDFMSPFNFNVSLGMDYNVSALKNRLTGSIHLAPIAYNLKYVGRQSLAQANGLEEGHHTLHDYGSQFTCDLKWKIWDNFMWQTRLYGYTTYKRSELEWENTFTFSFNRYISAKVYAYPRFDDGVNRDKSFGYWMLNEFVSFGFSYDF</sequence>
<dbReference type="Proteomes" id="UP000438914">
    <property type="component" value="Unassembled WGS sequence"/>
</dbReference>
<reference evidence="1 2" key="1">
    <citation type="submission" date="2019-08" db="EMBL/GenBank/DDBJ databases">
        <title>In-depth cultivation of the pig gut microbiome towards novel bacterial diversity and tailored functional studies.</title>
        <authorList>
            <person name="Wylensek D."/>
            <person name="Hitch T.C.A."/>
            <person name="Clavel T."/>
        </authorList>
    </citation>
    <scope>NUCLEOTIDE SEQUENCE [LARGE SCALE GENOMIC DNA]</scope>
    <source>
        <strain evidence="1 2">LKV-178-WT-2A</strain>
    </source>
</reference>
<gene>
    <name evidence="1" type="ORF">FYJ73_07720</name>
</gene>
<protein>
    <submittedName>
        <fullName evidence="1">DUF3078 domain-containing protein</fullName>
    </submittedName>
</protein>
<accession>A0A7K0KF39</accession>
<keyword evidence="2" id="KW-1185">Reference proteome</keyword>
<comment type="caution">
    <text evidence="1">The sequence shown here is derived from an EMBL/GenBank/DDBJ whole genome shotgun (WGS) entry which is preliminary data.</text>
</comment>